<reference evidence="2" key="1">
    <citation type="submission" date="2018-05" db="EMBL/GenBank/DDBJ databases">
        <authorList>
            <person name="Lanie J.A."/>
            <person name="Ng W.-L."/>
            <person name="Kazmierczak K.M."/>
            <person name="Andrzejewski T.M."/>
            <person name="Davidsen T.M."/>
            <person name="Wayne K.J."/>
            <person name="Tettelin H."/>
            <person name="Glass J.I."/>
            <person name="Rusch D."/>
            <person name="Podicherti R."/>
            <person name="Tsui H.-C.T."/>
            <person name="Winkler M.E."/>
        </authorList>
    </citation>
    <scope>NUCLEOTIDE SEQUENCE</scope>
</reference>
<dbReference type="InterPro" id="IPR036714">
    <property type="entry name" value="SDH_sf"/>
</dbReference>
<evidence type="ECO:0008006" key="3">
    <source>
        <dbReference type="Google" id="ProtNLM"/>
    </source>
</evidence>
<sequence length="69" mass="8157">MLGHEGGRLMAEDLEVRRKRLRYHSWHRGTKELDLVLGQFGEKYLPTMSENDIDLFEAIINQNEHDIYA</sequence>
<dbReference type="GO" id="GO:0034553">
    <property type="term" value="P:mitochondrial respiratory chain complex II assembly"/>
    <property type="evidence" value="ECO:0007669"/>
    <property type="project" value="TreeGrafter"/>
</dbReference>
<dbReference type="GO" id="GO:0006121">
    <property type="term" value="P:mitochondrial electron transport, succinate to ubiquinone"/>
    <property type="evidence" value="ECO:0007669"/>
    <property type="project" value="TreeGrafter"/>
</dbReference>
<accession>A0A382GZL4</accession>
<dbReference type="InterPro" id="IPR005631">
    <property type="entry name" value="SDH"/>
</dbReference>
<dbReference type="GO" id="GO:0005739">
    <property type="term" value="C:mitochondrion"/>
    <property type="evidence" value="ECO:0007669"/>
    <property type="project" value="TreeGrafter"/>
</dbReference>
<dbReference type="AlphaFoldDB" id="A0A382GZL4"/>
<keyword evidence="1" id="KW-0143">Chaperone</keyword>
<protein>
    <recommendedName>
        <fullName evidence="3">FAD assembly factor SdhE</fullName>
    </recommendedName>
</protein>
<proteinExistence type="predicted"/>
<dbReference type="SUPFAM" id="SSF109910">
    <property type="entry name" value="YgfY-like"/>
    <property type="match status" value="1"/>
</dbReference>
<name>A0A382GZL4_9ZZZZ</name>
<dbReference type="Pfam" id="PF03937">
    <property type="entry name" value="Sdh5"/>
    <property type="match status" value="1"/>
</dbReference>
<dbReference type="PANTHER" id="PTHR12469">
    <property type="entry name" value="PROTEIN EMI5 HOMOLOG, MITOCHONDRIAL"/>
    <property type="match status" value="1"/>
</dbReference>
<organism evidence="2">
    <name type="scientific">marine metagenome</name>
    <dbReference type="NCBI Taxonomy" id="408172"/>
    <lineage>
        <taxon>unclassified sequences</taxon>
        <taxon>metagenomes</taxon>
        <taxon>ecological metagenomes</taxon>
    </lineage>
</organism>
<feature type="non-terminal residue" evidence="2">
    <location>
        <position position="69"/>
    </location>
</feature>
<evidence type="ECO:0000256" key="1">
    <source>
        <dbReference type="ARBA" id="ARBA00023186"/>
    </source>
</evidence>
<gene>
    <name evidence="2" type="ORF">METZ01_LOCUS233253</name>
</gene>
<evidence type="ECO:0000313" key="2">
    <source>
        <dbReference type="EMBL" id="SVB80399.1"/>
    </source>
</evidence>
<dbReference type="EMBL" id="UINC01058302">
    <property type="protein sequence ID" value="SVB80399.1"/>
    <property type="molecule type" value="Genomic_DNA"/>
</dbReference>
<dbReference type="PANTHER" id="PTHR12469:SF2">
    <property type="entry name" value="SUCCINATE DEHYDROGENASE ASSEMBLY FACTOR 2, MITOCHONDRIAL"/>
    <property type="match status" value="1"/>
</dbReference>
<dbReference type="GO" id="GO:0006099">
    <property type="term" value="P:tricarboxylic acid cycle"/>
    <property type="evidence" value="ECO:0007669"/>
    <property type="project" value="TreeGrafter"/>
</dbReference>
<dbReference type="Gene3D" id="1.10.150.250">
    <property type="entry name" value="Flavinator of succinate dehydrogenase"/>
    <property type="match status" value="1"/>
</dbReference>